<feature type="compositionally biased region" description="Acidic residues" evidence="10">
    <location>
        <begin position="119"/>
        <end position="128"/>
    </location>
</feature>
<feature type="compositionally biased region" description="Basic residues" evidence="10">
    <location>
        <begin position="185"/>
        <end position="199"/>
    </location>
</feature>
<evidence type="ECO:0000259" key="11">
    <source>
        <dbReference type="SMART" id="SM00968"/>
    </source>
</evidence>
<evidence type="ECO:0000256" key="8">
    <source>
        <dbReference type="PIRNR" id="PIRNR005719"/>
    </source>
</evidence>
<evidence type="ECO:0000256" key="4">
    <source>
        <dbReference type="ARBA" id="ARBA00022840"/>
    </source>
</evidence>
<feature type="domain" description="SMC hinge" evidence="11">
    <location>
        <begin position="678"/>
        <end position="791"/>
    </location>
</feature>
<dbReference type="Gene3D" id="1.10.287.1490">
    <property type="match status" value="1"/>
</dbReference>
<feature type="compositionally biased region" description="Acidic residues" evidence="10">
    <location>
        <begin position="1108"/>
        <end position="1123"/>
    </location>
</feature>
<feature type="coiled-coil region" evidence="9">
    <location>
        <begin position="334"/>
        <end position="456"/>
    </location>
</feature>
<evidence type="ECO:0000256" key="5">
    <source>
        <dbReference type="ARBA" id="ARBA00023054"/>
    </source>
</evidence>
<dbReference type="EMBL" id="CAVNYO010000444">
    <property type="protein sequence ID" value="CAK5281499.1"/>
    <property type="molecule type" value="Genomic_DNA"/>
</dbReference>
<feature type="compositionally biased region" description="Basic and acidic residues" evidence="10">
    <location>
        <begin position="461"/>
        <end position="482"/>
    </location>
</feature>
<keyword evidence="6" id="KW-0226">DNA condensation</keyword>
<dbReference type="GO" id="GO:0000796">
    <property type="term" value="C:condensin complex"/>
    <property type="evidence" value="ECO:0007669"/>
    <property type="project" value="TreeGrafter"/>
</dbReference>
<protein>
    <recommendedName>
        <fullName evidence="8">Structural maintenance of chromosomes protein</fullName>
    </recommendedName>
</protein>
<dbReference type="Gene3D" id="1.20.1060.20">
    <property type="match status" value="1"/>
</dbReference>
<dbReference type="Pfam" id="PF02463">
    <property type="entry name" value="SMC_N"/>
    <property type="match status" value="1"/>
</dbReference>
<dbReference type="Gene3D" id="3.40.50.300">
    <property type="entry name" value="P-loop containing nucleotide triphosphate hydrolases"/>
    <property type="match status" value="2"/>
</dbReference>
<feature type="coiled-coil region" evidence="9">
    <location>
        <begin position="485"/>
        <end position="519"/>
    </location>
</feature>
<feature type="region of interest" description="Disordered" evidence="10">
    <location>
        <begin position="457"/>
        <end position="482"/>
    </location>
</feature>
<dbReference type="Pfam" id="PF06470">
    <property type="entry name" value="SMC_hinge"/>
    <property type="match status" value="1"/>
</dbReference>
<feature type="coiled-coil region" evidence="9">
    <location>
        <begin position="840"/>
        <end position="1102"/>
    </location>
</feature>
<feature type="region of interest" description="Disordered" evidence="10">
    <location>
        <begin position="1"/>
        <end position="231"/>
    </location>
</feature>
<keyword evidence="7 8" id="KW-0539">Nucleus</keyword>
<dbReference type="Proteomes" id="UP001295794">
    <property type="component" value="Unassembled WGS sequence"/>
</dbReference>
<sequence>MPPRRSSRSARASVEPSEAPTSKRKRQDPTEKENKLRAKQSRSKPKDLEDIPESDVDENEEEDGHPPVKRPRPSLERESDDENESPVPKRRNAKASHNTEESRTRRGKRAPAKTLAISSDEEEEADSEVETKPKPKPKRTAANKSRPIVADSDEDDVGAPASGSEEEEDEKPKKSNGRRASTTKAKSKSKSAPKSKKRASVTPAPSHSDAELASSTARPPNAPGPDAYEVVPNSELVVTRTATKSNSSRYTINRRTSTFTEVQTLLKGRGIDLDHKRFLILQGEVESIAQMKPKGSTEHEDGLLEYLEDIIGTSHYVEPISESLTQIEVFQEERGSKLNRLRIVEKEKNSLEEQKKEAENYLRLKNDKALAQNKLWQWALWKSFIAEEESQRSVAQFTEELKAEQDRNKDDRQHFEALQKHHAERQAAYKKVQETASAAIQELAGYEKQQIQLKEKLKHSTAKDKKASKSLAEDKAAHATAERTIAESTNKMKKKRIEMEEQEASLAQEEAKLEAIQDSLKGELTASTEKRFLNAFVLDKTQVFHDQIEAKQKDLQPWTTKINAKTAAINVATSERDALSRKARDLVEALESADNDLQQLKRDQDEKHEQQETLKADKKAHQAAIANQDAQKSAQELRSQASSARHKLNEARSTVAEKTSQNRVVDGLNQYKSSGRIPGFHGRLGSLGTIPDKYDIAVSTACGALHNMVVDHVEEAQSAIQYLRQHNLGRATFIVLDKCNQGGMDPIQTPEGVPRLFDLITPKEPRFAKAFYKALANTLVVDNQDQANRIAFGGRQRWRVVTLAGQLIESTGVMSGGGNSPARGAMSSKLAPDAISPEALQRLDQECAQVEQRLERATREARDAEAALDHVKQQLPETETAFQKLGLDIEIGKNRITEASKRLSELKSQNKPNSADLTRASKLDSEIERTQADLNDLQGKASGIEQAIAELEERIIQIGGSKLLAQKSKVDGIKLLINLANEEITKAEVAKAKAEKDVVKLAQTIESNSKIKTEVDAELEELDRQVDQLTDYINTQQKNVDEAKSAAENCKDDLDSVKQSLEEKEEEIQSFRQREVAIETKLDEAQRLLDENAAKVEHWRENLETLVLEEIEDDDDEDEEGNEFNDKENAHNAAKVKSTNQEPATADEDVKMEDDGLKLDDEGPSEEGATNGLPNYRVEELAKFKQREMNIAVETLDDQLKRMKPNLEVLEEYKKVEQLYLARAQDVEETTKLRDAEKAKYEGLRKRRLDEFMTGFSLISLKLKEMYQMITLGGNAELELVDSMDPFSEGIIFSVMPPKKSWKNISNLSGGEKARVLSFVFEAASADGFTDSEFSCLGLCSARLQGAFVSVDGHPNLMAYGQPTPLYFMDEIDAALDFRNVSIVANYIKDRTKNAQFIIISLRNDMFELSHRLIGIYKTANATRSISIDNHSLNSSIVKAV</sequence>
<keyword evidence="5 9" id="KW-0175">Coiled coil</keyword>
<evidence type="ECO:0000256" key="6">
    <source>
        <dbReference type="ARBA" id="ARBA00023067"/>
    </source>
</evidence>
<evidence type="ECO:0000256" key="1">
    <source>
        <dbReference type="ARBA" id="ARBA00004123"/>
    </source>
</evidence>
<dbReference type="PIRSF" id="PIRSF005719">
    <property type="entry name" value="SMC"/>
    <property type="match status" value="1"/>
</dbReference>
<feature type="region of interest" description="Disordered" evidence="10">
    <location>
        <begin position="1155"/>
        <end position="1174"/>
    </location>
</feature>
<evidence type="ECO:0000256" key="9">
    <source>
        <dbReference type="SAM" id="Coils"/>
    </source>
</evidence>
<feature type="region of interest" description="Disordered" evidence="10">
    <location>
        <begin position="1108"/>
        <end position="1150"/>
    </location>
</feature>
<evidence type="ECO:0000256" key="10">
    <source>
        <dbReference type="SAM" id="MobiDB-lite"/>
    </source>
</evidence>
<comment type="subcellular location">
    <subcellularLocation>
        <location evidence="1 8">Nucleus</location>
    </subcellularLocation>
</comment>
<evidence type="ECO:0000256" key="3">
    <source>
        <dbReference type="ARBA" id="ARBA00022741"/>
    </source>
</evidence>
<evidence type="ECO:0000256" key="2">
    <source>
        <dbReference type="ARBA" id="ARBA00006005"/>
    </source>
</evidence>
<feature type="compositionally biased region" description="Polar residues" evidence="10">
    <location>
        <begin position="628"/>
        <end position="643"/>
    </location>
</feature>
<evidence type="ECO:0000313" key="13">
    <source>
        <dbReference type="Proteomes" id="UP001295794"/>
    </source>
</evidence>
<feature type="compositionally biased region" description="Basic and acidic residues" evidence="10">
    <location>
        <begin position="599"/>
        <end position="620"/>
    </location>
</feature>
<evidence type="ECO:0000313" key="12">
    <source>
        <dbReference type="EMBL" id="CAK5281499.1"/>
    </source>
</evidence>
<comment type="similarity">
    <text evidence="2">Belongs to the SMC family. SMC4 subfamily.</text>
</comment>
<dbReference type="SMART" id="SM00968">
    <property type="entry name" value="SMC_hinge"/>
    <property type="match status" value="1"/>
</dbReference>
<proteinExistence type="inferred from homology"/>
<feature type="compositionally biased region" description="Low complexity" evidence="10">
    <location>
        <begin position="9"/>
        <end position="20"/>
    </location>
</feature>
<dbReference type="InterPro" id="IPR036277">
    <property type="entry name" value="SMC_hinge_sf"/>
</dbReference>
<dbReference type="SUPFAM" id="SSF52540">
    <property type="entry name" value="P-loop containing nucleoside triphosphate hydrolases"/>
    <property type="match status" value="2"/>
</dbReference>
<keyword evidence="4" id="KW-0067">ATP-binding</keyword>
<keyword evidence="3" id="KW-0547">Nucleotide-binding</keyword>
<feature type="compositionally biased region" description="Basic and acidic residues" evidence="10">
    <location>
        <begin position="27"/>
        <end position="36"/>
    </location>
</feature>
<organism evidence="12 13">
    <name type="scientific">Mycena citricolor</name>
    <dbReference type="NCBI Taxonomy" id="2018698"/>
    <lineage>
        <taxon>Eukaryota</taxon>
        <taxon>Fungi</taxon>
        <taxon>Dikarya</taxon>
        <taxon>Basidiomycota</taxon>
        <taxon>Agaricomycotina</taxon>
        <taxon>Agaricomycetes</taxon>
        <taxon>Agaricomycetidae</taxon>
        <taxon>Agaricales</taxon>
        <taxon>Marasmiineae</taxon>
        <taxon>Mycenaceae</taxon>
        <taxon>Mycena</taxon>
    </lineage>
</organism>
<dbReference type="GO" id="GO:0016887">
    <property type="term" value="F:ATP hydrolysis activity"/>
    <property type="evidence" value="ECO:0007669"/>
    <property type="project" value="InterPro"/>
</dbReference>
<dbReference type="InterPro" id="IPR024704">
    <property type="entry name" value="SMC"/>
</dbReference>
<reference evidence="12" key="1">
    <citation type="submission" date="2023-11" db="EMBL/GenBank/DDBJ databases">
        <authorList>
            <person name="De Vega J J."/>
            <person name="De Vega J J."/>
        </authorList>
    </citation>
    <scope>NUCLEOTIDE SEQUENCE</scope>
</reference>
<comment type="caution">
    <text evidence="12">The sequence shown here is derived from an EMBL/GenBank/DDBJ whole genome shotgun (WGS) entry which is preliminary data.</text>
</comment>
<dbReference type="GO" id="GO:0005634">
    <property type="term" value="C:nucleus"/>
    <property type="evidence" value="ECO:0007669"/>
    <property type="project" value="UniProtKB-SubCell"/>
</dbReference>
<evidence type="ECO:0000256" key="7">
    <source>
        <dbReference type="ARBA" id="ARBA00023242"/>
    </source>
</evidence>
<dbReference type="SUPFAM" id="SSF75553">
    <property type="entry name" value="Smc hinge domain"/>
    <property type="match status" value="1"/>
</dbReference>
<dbReference type="Gene3D" id="3.30.70.1620">
    <property type="match status" value="1"/>
</dbReference>
<accession>A0AAD2K8A3</accession>
<gene>
    <name evidence="12" type="ORF">MYCIT1_LOCUS32668</name>
</gene>
<dbReference type="PANTHER" id="PTHR18937:SF172">
    <property type="entry name" value="STRUCTURAL MAINTENANCE OF CHROMOSOMES PROTEIN"/>
    <property type="match status" value="1"/>
</dbReference>
<dbReference type="InterPro" id="IPR003395">
    <property type="entry name" value="RecF/RecN/SMC_N"/>
</dbReference>
<dbReference type="InterPro" id="IPR027417">
    <property type="entry name" value="P-loop_NTPase"/>
</dbReference>
<dbReference type="InterPro" id="IPR010935">
    <property type="entry name" value="SMC_hinge"/>
</dbReference>
<keyword evidence="13" id="KW-1185">Reference proteome</keyword>
<name>A0AAD2K8A3_9AGAR</name>
<feature type="region of interest" description="Disordered" evidence="10">
    <location>
        <begin position="595"/>
        <end position="662"/>
    </location>
</feature>
<dbReference type="GO" id="GO:0005524">
    <property type="term" value="F:ATP binding"/>
    <property type="evidence" value="ECO:0007669"/>
    <property type="project" value="UniProtKB-KW"/>
</dbReference>
<feature type="compositionally biased region" description="Acidic residues" evidence="10">
    <location>
        <begin position="50"/>
        <end position="63"/>
    </location>
</feature>
<dbReference type="PANTHER" id="PTHR18937">
    <property type="entry name" value="STRUCTURAL MAINTENANCE OF CHROMOSOMES SMC FAMILY MEMBER"/>
    <property type="match status" value="1"/>
</dbReference>
<dbReference type="GO" id="GO:0007076">
    <property type="term" value="P:mitotic chromosome condensation"/>
    <property type="evidence" value="ECO:0007669"/>
    <property type="project" value="TreeGrafter"/>
</dbReference>